<dbReference type="PRINTS" id="PR00032">
    <property type="entry name" value="HTHARAC"/>
</dbReference>
<keyword evidence="2" id="KW-0238">DNA-binding</keyword>
<dbReference type="PANTHER" id="PTHR46796:SF6">
    <property type="entry name" value="ARAC SUBFAMILY"/>
    <property type="match status" value="1"/>
</dbReference>
<accession>A0A1Y6F9Q4</accession>
<sequence length="317" mass="36123">MGAKIDQYNWSTEDVALREQYEAWVSTLNETYGTWRPEMPSSAGFVASVKASKLPGMGLIECQCDPCGAQRTRRDAQAIQEEQLTIQLVLSGSENIQMGEQQASLSKGDIFIWDDTQPIQFSVLEPLHKMSLVLPLERLRSWVPDEWRKLPRHLKSGEASAAMLGSYIRSLSEIDFANNPMRYNALIEAAIAILIAPIEKQEADCSLRSAQLETIKMRIQPMLRNPDLDLNMIAAKNRISLRYLHWLFEASDTTPWRYVVKQRLEGCRRDLQNTEQRHRSVTDIAFSWGFSNSAHFGRKIKAEYGCSPSELRREAAD</sequence>
<name>A0A1Y6F9Q4_9SPHN</name>
<dbReference type="GO" id="GO:0043565">
    <property type="term" value="F:sequence-specific DNA binding"/>
    <property type="evidence" value="ECO:0007669"/>
    <property type="project" value="InterPro"/>
</dbReference>
<evidence type="ECO:0000256" key="1">
    <source>
        <dbReference type="ARBA" id="ARBA00023015"/>
    </source>
</evidence>
<dbReference type="InterPro" id="IPR018060">
    <property type="entry name" value="HTH_AraC"/>
</dbReference>
<dbReference type="Pfam" id="PF12833">
    <property type="entry name" value="HTH_18"/>
    <property type="match status" value="1"/>
</dbReference>
<dbReference type="SUPFAM" id="SSF46689">
    <property type="entry name" value="Homeodomain-like"/>
    <property type="match status" value="1"/>
</dbReference>
<evidence type="ECO:0000259" key="4">
    <source>
        <dbReference type="PROSITE" id="PS01124"/>
    </source>
</evidence>
<dbReference type="RefSeq" id="WP_086437559.1">
    <property type="nucleotide sequence ID" value="NZ_FXWG01000002.1"/>
</dbReference>
<dbReference type="EMBL" id="FXWG01000002">
    <property type="protein sequence ID" value="SMQ69492.1"/>
    <property type="molecule type" value="Genomic_DNA"/>
</dbReference>
<evidence type="ECO:0000256" key="3">
    <source>
        <dbReference type="ARBA" id="ARBA00023163"/>
    </source>
</evidence>
<evidence type="ECO:0000313" key="5">
    <source>
        <dbReference type="EMBL" id="SMQ69492.1"/>
    </source>
</evidence>
<dbReference type="PROSITE" id="PS01124">
    <property type="entry name" value="HTH_ARAC_FAMILY_2"/>
    <property type="match status" value="1"/>
</dbReference>
<dbReference type="GO" id="GO:0003700">
    <property type="term" value="F:DNA-binding transcription factor activity"/>
    <property type="evidence" value="ECO:0007669"/>
    <property type="project" value="InterPro"/>
</dbReference>
<dbReference type="Gene3D" id="1.10.10.60">
    <property type="entry name" value="Homeodomain-like"/>
    <property type="match status" value="1"/>
</dbReference>
<organism evidence="5 6">
    <name type="scientific">Altererythrobacter xiamenensis</name>
    <dbReference type="NCBI Taxonomy" id="1316679"/>
    <lineage>
        <taxon>Bacteria</taxon>
        <taxon>Pseudomonadati</taxon>
        <taxon>Pseudomonadota</taxon>
        <taxon>Alphaproteobacteria</taxon>
        <taxon>Sphingomonadales</taxon>
        <taxon>Erythrobacteraceae</taxon>
        <taxon>Altererythrobacter</taxon>
    </lineage>
</organism>
<dbReference type="SMART" id="SM00342">
    <property type="entry name" value="HTH_ARAC"/>
    <property type="match status" value="1"/>
</dbReference>
<keyword evidence="1" id="KW-0805">Transcription regulation</keyword>
<evidence type="ECO:0000313" key="6">
    <source>
        <dbReference type="Proteomes" id="UP000194420"/>
    </source>
</evidence>
<dbReference type="Proteomes" id="UP000194420">
    <property type="component" value="Unassembled WGS sequence"/>
</dbReference>
<dbReference type="InterPro" id="IPR020449">
    <property type="entry name" value="Tscrpt_reg_AraC-type_HTH"/>
</dbReference>
<dbReference type="InterPro" id="IPR009057">
    <property type="entry name" value="Homeodomain-like_sf"/>
</dbReference>
<gene>
    <name evidence="5" type="ORF">SAMN06297468_1679</name>
</gene>
<keyword evidence="3" id="KW-0804">Transcription</keyword>
<dbReference type="InterPro" id="IPR035418">
    <property type="entry name" value="AraC-bd_2"/>
</dbReference>
<feature type="domain" description="HTH araC/xylS-type" evidence="4">
    <location>
        <begin position="213"/>
        <end position="314"/>
    </location>
</feature>
<reference evidence="6" key="1">
    <citation type="submission" date="2017-04" db="EMBL/GenBank/DDBJ databases">
        <authorList>
            <person name="Varghese N."/>
            <person name="Submissions S."/>
        </authorList>
    </citation>
    <scope>NUCLEOTIDE SEQUENCE [LARGE SCALE GENOMIC DNA]</scope>
</reference>
<dbReference type="OrthoDB" id="7191628at2"/>
<dbReference type="AlphaFoldDB" id="A0A1Y6F9Q4"/>
<evidence type="ECO:0000256" key="2">
    <source>
        <dbReference type="ARBA" id="ARBA00023125"/>
    </source>
</evidence>
<dbReference type="PANTHER" id="PTHR46796">
    <property type="entry name" value="HTH-TYPE TRANSCRIPTIONAL ACTIVATOR RHAS-RELATED"/>
    <property type="match status" value="1"/>
</dbReference>
<keyword evidence="6" id="KW-1185">Reference proteome</keyword>
<proteinExistence type="predicted"/>
<dbReference type="InterPro" id="IPR050204">
    <property type="entry name" value="AraC_XylS_family_regulators"/>
</dbReference>
<dbReference type="Pfam" id="PF14525">
    <property type="entry name" value="AraC_binding_2"/>
    <property type="match status" value="1"/>
</dbReference>
<protein>
    <submittedName>
        <fullName evidence="5">Transcriptional regulator, AraC family</fullName>
    </submittedName>
</protein>